<dbReference type="SUPFAM" id="SSF89796">
    <property type="entry name" value="CoA-transferase family III (CaiB/BaiF)"/>
    <property type="match status" value="1"/>
</dbReference>
<protein>
    <recommendedName>
        <fullName evidence="4">Alpha-methylacyl-CoA racemase</fullName>
    </recommendedName>
</protein>
<evidence type="ECO:0008006" key="4">
    <source>
        <dbReference type="Google" id="ProtNLM"/>
    </source>
</evidence>
<dbReference type="AlphaFoldDB" id="A0AAN8XAR2"/>
<evidence type="ECO:0000313" key="3">
    <source>
        <dbReference type="Proteomes" id="UP001381693"/>
    </source>
</evidence>
<name>A0AAN8XAR2_HALRR</name>
<proteinExistence type="inferred from homology"/>
<comment type="similarity">
    <text evidence="1">Belongs to the CoA-transferase III family.</text>
</comment>
<dbReference type="InterPro" id="IPR050509">
    <property type="entry name" value="CoA-transferase_III"/>
</dbReference>
<organism evidence="2 3">
    <name type="scientific">Halocaridina rubra</name>
    <name type="common">Hawaiian red shrimp</name>
    <dbReference type="NCBI Taxonomy" id="373956"/>
    <lineage>
        <taxon>Eukaryota</taxon>
        <taxon>Metazoa</taxon>
        <taxon>Ecdysozoa</taxon>
        <taxon>Arthropoda</taxon>
        <taxon>Crustacea</taxon>
        <taxon>Multicrustacea</taxon>
        <taxon>Malacostraca</taxon>
        <taxon>Eumalacostraca</taxon>
        <taxon>Eucarida</taxon>
        <taxon>Decapoda</taxon>
        <taxon>Pleocyemata</taxon>
        <taxon>Caridea</taxon>
        <taxon>Atyoidea</taxon>
        <taxon>Atyidae</taxon>
        <taxon>Halocaridina</taxon>
    </lineage>
</organism>
<dbReference type="EMBL" id="JAXCGZ010011348">
    <property type="protein sequence ID" value="KAK7075199.1"/>
    <property type="molecule type" value="Genomic_DNA"/>
</dbReference>
<dbReference type="GO" id="GO:0008111">
    <property type="term" value="F:alpha-methylacyl-CoA racemase activity"/>
    <property type="evidence" value="ECO:0007669"/>
    <property type="project" value="TreeGrafter"/>
</dbReference>
<accession>A0AAN8XAR2</accession>
<comment type="caution">
    <text evidence="2">The sequence shown here is derived from an EMBL/GenBank/DDBJ whole genome shotgun (WGS) entry which is preliminary data.</text>
</comment>
<sequence length="206" mass="23539">MPEDPYPLALWITQASWLGKIVLALYFHEGKSSNQDVQLDSGAHFYDTYETKDNRYMAVGAIEPQFYSELIRLLELDPEEVIQFGAPDDLKKIIGARFKEKTMEEWCEIFDGKDACVTPVLTRDEAPFHPHNRVRSSFIKSEKEHFEPRPAPLLMRTPGIVKEGVPTPYYGEHTSEILAELGYSKADVELMLKDKVAKQATILSKF</sequence>
<dbReference type="GO" id="GO:0005739">
    <property type="term" value="C:mitochondrion"/>
    <property type="evidence" value="ECO:0007669"/>
    <property type="project" value="TreeGrafter"/>
</dbReference>
<dbReference type="Pfam" id="PF02515">
    <property type="entry name" value="CoA_transf_3"/>
    <property type="match status" value="1"/>
</dbReference>
<dbReference type="Gene3D" id="3.30.1540.10">
    <property type="entry name" value="formyl-coa transferase, domain 3"/>
    <property type="match status" value="1"/>
</dbReference>
<dbReference type="PANTHER" id="PTHR48228:SF5">
    <property type="entry name" value="ALPHA-METHYLACYL-COA RACEMASE"/>
    <property type="match status" value="1"/>
</dbReference>
<dbReference type="InterPro" id="IPR003673">
    <property type="entry name" value="CoA-Trfase_fam_III"/>
</dbReference>
<dbReference type="GO" id="GO:0008206">
    <property type="term" value="P:bile acid metabolic process"/>
    <property type="evidence" value="ECO:0007669"/>
    <property type="project" value="TreeGrafter"/>
</dbReference>
<evidence type="ECO:0000313" key="2">
    <source>
        <dbReference type="EMBL" id="KAK7075199.1"/>
    </source>
</evidence>
<evidence type="ECO:0000256" key="1">
    <source>
        <dbReference type="ARBA" id="ARBA00008383"/>
    </source>
</evidence>
<dbReference type="InterPro" id="IPR023606">
    <property type="entry name" value="CoA-Trfase_III_dom_1_sf"/>
</dbReference>
<dbReference type="InterPro" id="IPR044855">
    <property type="entry name" value="CoA-Trfase_III_dom3_sf"/>
</dbReference>
<dbReference type="PANTHER" id="PTHR48228">
    <property type="entry name" value="SUCCINYL-COA--D-CITRAMALATE COA-TRANSFERASE"/>
    <property type="match status" value="1"/>
</dbReference>
<gene>
    <name evidence="2" type="ORF">SK128_011149</name>
</gene>
<keyword evidence="3" id="KW-1185">Reference proteome</keyword>
<reference evidence="2 3" key="1">
    <citation type="submission" date="2023-11" db="EMBL/GenBank/DDBJ databases">
        <title>Halocaridina rubra genome assembly.</title>
        <authorList>
            <person name="Smith C."/>
        </authorList>
    </citation>
    <scope>NUCLEOTIDE SEQUENCE [LARGE SCALE GENOMIC DNA]</scope>
    <source>
        <strain evidence="2">EP-1</strain>
        <tissue evidence="2">Whole</tissue>
    </source>
</reference>
<dbReference type="Proteomes" id="UP001381693">
    <property type="component" value="Unassembled WGS sequence"/>
</dbReference>